<dbReference type="GO" id="GO:0080120">
    <property type="term" value="P:CAAX-box protein maturation"/>
    <property type="evidence" value="ECO:0007669"/>
    <property type="project" value="UniProtKB-ARBA"/>
</dbReference>
<comment type="caution">
    <text evidence="3">The sequence shown here is derived from an EMBL/GenBank/DDBJ whole genome shotgun (WGS) entry which is preliminary data.</text>
</comment>
<organism evidence="3 4">
    <name type="scientific">Adiantum capillus-veneris</name>
    <name type="common">Maidenhair fern</name>
    <dbReference type="NCBI Taxonomy" id="13818"/>
    <lineage>
        <taxon>Eukaryota</taxon>
        <taxon>Viridiplantae</taxon>
        <taxon>Streptophyta</taxon>
        <taxon>Embryophyta</taxon>
        <taxon>Tracheophyta</taxon>
        <taxon>Polypodiopsida</taxon>
        <taxon>Polypodiidae</taxon>
        <taxon>Polypodiales</taxon>
        <taxon>Pteridineae</taxon>
        <taxon>Pteridaceae</taxon>
        <taxon>Vittarioideae</taxon>
        <taxon>Adiantum</taxon>
    </lineage>
</organism>
<dbReference type="PANTHER" id="PTHR43592">
    <property type="entry name" value="CAAX AMINO TERMINAL PROTEASE"/>
    <property type="match status" value="1"/>
</dbReference>
<feature type="transmembrane region" description="Helical" evidence="1">
    <location>
        <begin position="286"/>
        <end position="307"/>
    </location>
</feature>
<gene>
    <name evidence="3" type="ORF">GOP47_0017002</name>
</gene>
<feature type="transmembrane region" description="Helical" evidence="1">
    <location>
        <begin position="155"/>
        <end position="178"/>
    </location>
</feature>
<evidence type="ECO:0000259" key="2">
    <source>
        <dbReference type="Pfam" id="PF02517"/>
    </source>
</evidence>
<evidence type="ECO:0000313" key="4">
    <source>
        <dbReference type="Proteomes" id="UP000886520"/>
    </source>
</evidence>
<evidence type="ECO:0000313" key="3">
    <source>
        <dbReference type="EMBL" id="KAI5068657.1"/>
    </source>
</evidence>
<keyword evidence="1" id="KW-1133">Transmembrane helix</keyword>
<dbReference type="Pfam" id="PF02517">
    <property type="entry name" value="Rce1-like"/>
    <property type="match status" value="1"/>
</dbReference>
<feature type="domain" description="CAAX prenyl protease 2/Lysostaphin resistance protein A-like" evidence="2">
    <location>
        <begin position="293"/>
        <end position="379"/>
    </location>
</feature>
<keyword evidence="1" id="KW-0812">Transmembrane</keyword>
<keyword evidence="4" id="KW-1185">Reference proteome</keyword>
<sequence length="399" mass="43608">MLTLGVVETLGWRCLSSGNMPVSSPCARPWAFSHSLLVSSGTSPWARGKKMVVGKRIEGQCLLLGSMPFRSPCLRLLLSRCPRAFSRTLVPSLSPLPSLLISSPTQQLASHHLRPLFAAPGDENSQPVDDQQHELAKSTSGFLVKWEIPWDGKTVIVTITAFGLSFLFTGLAVSVLLAQLGFRHRQLLDVDERSLVIFINQILQTFVGTFVIKICTKSYIPLPRDLFYYDFRDPFSFSRGWLLWSVIGTFCGAAAVLLSGTLAAYINGEPLPRERRDALLQLLPLIGASSTSTALLLAVTGVLAPFLEETLFRGFLMTSLTKWMPTYAAVILSAGAFALAHLTPGQAPQLFALGVVLGFSYSKSGNLLTPIVIHGLWNSGVLLLLTVLRMEGYDIQEMI</sequence>
<dbReference type="InterPro" id="IPR003675">
    <property type="entry name" value="Rce1/LyrA-like_dom"/>
</dbReference>
<protein>
    <recommendedName>
        <fullName evidence="2">CAAX prenyl protease 2/Lysostaphin resistance protein A-like domain-containing protein</fullName>
    </recommendedName>
</protein>
<dbReference type="GO" id="GO:0004175">
    <property type="term" value="F:endopeptidase activity"/>
    <property type="evidence" value="ECO:0007669"/>
    <property type="project" value="UniProtKB-ARBA"/>
</dbReference>
<feature type="transmembrane region" description="Helical" evidence="1">
    <location>
        <begin position="367"/>
        <end position="388"/>
    </location>
</feature>
<feature type="transmembrane region" description="Helical" evidence="1">
    <location>
        <begin position="241"/>
        <end position="266"/>
    </location>
</feature>
<dbReference type="OrthoDB" id="548974at2759"/>
<dbReference type="EMBL" id="JABFUD020000016">
    <property type="protein sequence ID" value="KAI5068657.1"/>
    <property type="molecule type" value="Genomic_DNA"/>
</dbReference>
<name>A0A9D4UJ43_ADICA</name>
<evidence type="ECO:0000256" key="1">
    <source>
        <dbReference type="SAM" id="Phobius"/>
    </source>
</evidence>
<dbReference type="PANTHER" id="PTHR43592:SF15">
    <property type="entry name" value="CAAX AMINO TERMINAL PROTEASE FAMILY PROTEIN"/>
    <property type="match status" value="1"/>
</dbReference>
<feature type="transmembrane region" description="Helical" evidence="1">
    <location>
        <begin position="327"/>
        <end position="347"/>
    </location>
</feature>
<dbReference type="Proteomes" id="UP000886520">
    <property type="component" value="Chromosome 16"/>
</dbReference>
<proteinExistence type="predicted"/>
<dbReference type="AlphaFoldDB" id="A0A9D4UJ43"/>
<keyword evidence="1" id="KW-0472">Membrane</keyword>
<accession>A0A9D4UJ43</accession>
<reference evidence="3" key="1">
    <citation type="submission" date="2021-01" db="EMBL/GenBank/DDBJ databases">
        <title>Adiantum capillus-veneris genome.</title>
        <authorList>
            <person name="Fang Y."/>
            <person name="Liao Q."/>
        </authorList>
    </citation>
    <scope>NUCLEOTIDE SEQUENCE</scope>
    <source>
        <strain evidence="3">H3</strain>
        <tissue evidence="3">Leaf</tissue>
    </source>
</reference>